<keyword evidence="2" id="KW-0812">Transmembrane</keyword>
<keyword evidence="4" id="KW-1185">Reference proteome</keyword>
<gene>
    <name evidence="3" type="ORF">L9F63_008441</name>
</gene>
<dbReference type="Pfam" id="PF00379">
    <property type="entry name" value="Chitin_bind_4"/>
    <property type="match status" value="1"/>
</dbReference>
<protein>
    <submittedName>
        <fullName evidence="3">Uncharacterized protein</fullName>
    </submittedName>
</protein>
<proteinExistence type="predicted"/>
<dbReference type="InterPro" id="IPR000618">
    <property type="entry name" value="Insect_cuticle"/>
</dbReference>
<dbReference type="AlphaFoldDB" id="A0AAD7Z5P2"/>
<evidence type="ECO:0000256" key="1">
    <source>
        <dbReference type="PROSITE-ProRule" id="PRU00497"/>
    </source>
</evidence>
<keyword evidence="2" id="KW-0472">Membrane</keyword>
<sequence>TVAQLFITQGRVQNATITNRSLAVCICINFLPLLVLTVVYAAEEGGPYEFQFTVPGIQHRYEKKDDRGIVTGEFGYITADGIYHVTDYATDELGNFKIVKSWNIPVGFPYSGGPEQTHQEQKIPRLDISTRRFSLQHPTSNMNALQEKISNNPFA</sequence>
<feature type="non-terminal residue" evidence="3">
    <location>
        <position position="1"/>
    </location>
</feature>
<evidence type="ECO:0000256" key="2">
    <source>
        <dbReference type="SAM" id="Phobius"/>
    </source>
</evidence>
<dbReference type="Proteomes" id="UP001233999">
    <property type="component" value="Unassembled WGS sequence"/>
</dbReference>
<keyword evidence="1" id="KW-0193">Cuticle</keyword>
<reference evidence="3" key="2">
    <citation type="submission" date="2023-05" db="EMBL/GenBank/DDBJ databases">
        <authorList>
            <person name="Fouks B."/>
        </authorList>
    </citation>
    <scope>NUCLEOTIDE SEQUENCE</scope>
    <source>
        <strain evidence="3">Stay&amp;Tobe</strain>
        <tissue evidence="3">Testes</tissue>
    </source>
</reference>
<name>A0AAD7Z5P2_DIPPU</name>
<dbReference type="PROSITE" id="PS51155">
    <property type="entry name" value="CHIT_BIND_RR_2"/>
    <property type="match status" value="1"/>
</dbReference>
<accession>A0AAD7Z5P2</accession>
<feature type="transmembrane region" description="Helical" evidence="2">
    <location>
        <begin position="21"/>
        <end position="42"/>
    </location>
</feature>
<evidence type="ECO:0000313" key="4">
    <source>
        <dbReference type="Proteomes" id="UP001233999"/>
    </source>
</evidence>
<evidence type="ECO:0000313" key="3">
    <source>
        <dbReference type="EMBL" id="KAJ9574185.1"/>
    </source>
</evidence>
<dbReference type="EMBL" id="JASPKZ010010652">
    <property type="protein sequence ID" value="KAJ9574185.1"/>
    <property type="molecule type" value="Genomic_DNA"/>
</dbReference>
<comment type="caution">
    <text evidence="3">The sequence shown here is derived from an EMBL/GenBank/DDBJ whole genome shotgun (WGS) entry which is preliminary data.</text>
</comment>
<organism evidence="3 4">
    <name type="scientific">Diploptera punctata</name>
    <name type="common">Pacific beetle cockroach</name>
    <dbReference type="NCBI Taxonomy" id="6984"/>
    <lineage>
        <taxon>Eukaryota</taxon>
        <taxon>Metazoa</taxon>
        <taxon>Ecdysozoa</taxon>
        <taxon>Arthropoda</taxon>
        <taxon>Hexapoda</taxon>
        <taxon>Insecta</taxon>
        <taxon>Pterygota</taxon>
        <taxon>Neoptera</taxon>
        <taxon>Polyneoptera</taxon>
        <taxon>Dictyoptera</taxon>
        <taxon>Blattodea</taxon>
        <taxon>Blaberoidea</taxon>
        <taxon>Blaberidae</taxon>
        <taxon>Diplopterinae</taxon>
        <taxon>Diploptera</taxon>
    </lineage>
</organism>
<reference evidence="3" key="1">
    <citation type="journal article" date="2023" name="IScience">
        <title>Live-bearing cockroach genome reveals convergent evolutionary mechanisms linked to viviparity in insects and beyond.</title>
        <authorList>
            <person name="Fouks B."/>
            <person name="Harrison M.C."/>
            <person name="Mikhailova A.A."/>
            <person name="Marchal E."/>
            <person name="English S."/>
            <person name="Carruthers M."/>
            <person name="Jennings E.C."/>
            <person name="Chiamaka E.L."/>
            <person name="Frigard R.A."/>
            <person name="Pippel M."/>
            <person name="Attardo G.M."/>
            <person name="Benoit J.B."/>
            <person name="Bornberg-Bauer E."/>
            <person name="Tobe S.S."/>
        </authorList>
    </citation>
    <scope>NUCLEOTIDE SEQUENCE</scope>
    <source>
        <strain evidence="3">Stay&amp;Tobe</strain>
    </source>
</reference>
<dbReference type="GO" id="GO:0042302">
    <property type="term" value="F:structural constituent of cuticle"/>
    <property type="evidence" value="ECO:0007669"/>
    <property type="project" value="UniProtKB-UniRule"/>
</dbReference>
<keyword evidence="2" id="KW-1133">Transmembrane helix</keyword>